<dbReference type="GO" id="GO:0016020">
    <property type="term" value="C:membrane"/>
    <property type="evidence" value="ECO:0007669"/>
    <property type="project" value="UniProtKB-SubCell"/>
</dbReference>
<sequence>MIPCTGSITRRSPALFRLVGLSRAHPSLFAPVHAKAVQKSGFWSPSSCQNPAFPLNCGRSGVSKDSCRVETGFGQLGFNRARFSAVSDAGSGGTGGYGGSGDKNYGGGGEGDNGGGGGNSGNNWSLLSWYLTLLAKYPVVTKAVTSALLTFLGDLICQLVIDQAPSFDLKRSFLFTFLGLVLVGPTLHFWYLYLSQLVTVPGASGAFLRLLLDQFIFSPLFIGVFLATLVTLEGRPSDVVPKLQQEWFSAVLANWKLWIPFQFLNFRFVPQQFQVLAANVIALVWNVILSFKAHKEILPK</sequence>
<evidence type="ECO:0000256" key="1">
    <source>
        <dbReference type="ARBA" id="ARBA00004141"/>
    </source>
</evidence>
<keyword evidence="4 6" id="KW-1133">Transmembrane helix</keyword>
<gene>
    <name evidence="8 9" type="primary">LOC115737694</name>
</gene>
<evidence type="ECO:0000256" key="4">
    <source>
        <dbReference type="ARBA" id="ARBA00022989"/>
    </source>
</evidence>
<organism evidence="7 9">
    <name type="scientific">Rhodamnia argentea</name>
    <dbReference type="NCBI Taxonomy" id="178133"/>
    <lineage>
        <taxon>Eukaryota</taxon>
        <taxon>Viridiplantae</taxon>
        <taxon>Streptophyta</taxon>
        <taxon>Embryophyta</taxon>
        <taxon>Tracheophyta</taxon>
        <taxon>Spermatophyta</taxon>
        <taxon>Magnoliopsida</taxon>
        <taxon>eudicotyledons</taxon>
        <taxon>Gunneridae</taxon>
        <taxon>Pentapetalae</taxon>
        <taxon>rosids</taxon>
        <taxon>malvids</taxon>
        <taxon>Myrtales</taxon>
        <taxon>Myrtaceae</taxon>
        <taxon>Myrtoideae</taxon>
        <taxon>Myrteae</taxon>
        <taxon>Australasian group</taxon>
        <taxon>Rhodamnia</taxon>
    </lineage>
</organism>
<name>A0A8B8NTI0_9MYRT</name>
<protein>
    <submittedName>
        <fullName evidence="8 9">Protein sym-1</fullName>
    </submittedName>
</protein>
<accession>A0A8B8NTI0</accession>
<evidence type="ECO:0000313" key="7">
    <source>
        <dbReference type="Proteomes" id="UP000827889"/>
    </source>
</evidence>
<dbReference type="Pfam" id="PF04117">
    <property type="entry name" value="Mpv17_PMP22"/>
    <property type="match status" value="1"/>
</dbReference>
<dbReference type="InterPro" id="IPR007248">
    <property type="entry name" value="Mpv17_PMP22"/>
</dbReference>
<dbReference type="AlphaFoldDB" id="A0A8B8NTI0"/>
<comment type="similarity">
    <text evidence="2 6">Belongs to the peroxisomal membrane protein PXMP2/4 family.</text>
</comment>
<dbReference type="GeneID" id="115737694"/>
<feature type="transmembrane region" description="Helical" evidence="6">
    <location>
        <begin position="173"/>
        <end position="194"/>
    </location>
</feature>
<dbReference type="GO" id="GO:0005737">
    <property type="term" value="C:cytoplasm"/>
    <property type="evidence" value="ECO:0007669"/>
    <property type="project" value="TreeGrafter"/>
</dbReference>
<dbReference type="RefSeq" id="XP_030525837.2">
    <property type="nucleotide sequence ID" value="XM_030669977.2"/>
</dbReference>
<dbReference type="Proteomes" id="UP000827889">
    <property type="component" value="Chromosome 7"/>
</dbReference>
<evidence type="ECO:0000256" key="5">
    <source>
        <dbReference type="ARBA" id="ARBA00023136"/>
    </source>
</evidence>
<dbReference type="PANTHER" id="PTHR11266:SF80">
    <property type="entry name" value="PEROXISOMAL MEMBRANE PROTEIN 2"/>
    <property type="match status" value="1"/>
</dbReference>
<reference evidence="8 9" key="1">
    <citation type="submission" date="2025-05" db="UniProtKB">
        <authorList>
            <consortium name="RefSeq"/>
        </authorList>
    </citation>
    <scope>IDENTIFICATION</scope>
    <source>
        <tissue evidence="8 9">Leaf</tissue>
    </source>
</reference>
<proteinExistence type="inferred from homology"/>
<feature type="transmembrane region" description="Helical" evidence="6">
    <location>
        <begin position="206"/>
        <end position="232"/>
    </location>
</feature>
<evidence type="ECO:0000313" key="8">
    <source>
        <dbReference type="RefSeq" id="XP_030525836.2"/>
    </source>
</evidence>
<keyword evidence="5 6" id="KW-0472">Membrane</keyword>
<dbReference type="PANTHER" id="PTHR11266">
    <property type="entry name" value="PEROXISOMAL MEMBRANE PROTEIN 2, PXMP2 MPV17"/>
    <property type="match status" value="1"/>
</dbReference>
<evidence type="ECO:0000313" key="9">
    <source>
        <dbReference type="RefSeq" id="XP_030525837.2"/>
    </source>
</evidence>
<dbReference type="RefSeq" id="XP_030525836.2">
    <property type="nucleotide sequence ID" value="XM_030669976.2"/>
</dbReference>
<dbReference type="KEGG" id="rarg:115737694"/>
<comment type="subcellular location">
    <subcellularLocation>
        <location evidence="1">Membrane</location>
        <topology evidence="1">Multi-pass membrane protein</topology>
    </subcellularLocation>
</comment>
<evidence type="ECO:0000256" key="6">
    <source>
        <dbReference type="RuleBase" id="RU363053"/>
    </source>
</evidence>
<evidence type="ECO:0000256" key="3">
    <source>
        <dbReference type="ARBA" id="ARBA00022692"/>
    </source>
</evidence>
<keyword evidence="7" id="KW-1185">Reference proteome</keyword>
<evidence type="ECO:0000256" key="2">
    <source>
        <dbReference type="ARBA" id="ARBA00006824"/>
    </source>
</evidence>
<keyword evidence="3 6" id="KW-0812">Transmembrane</keyword>